<dbReference type="OrthoDB" id="5464520at2"/>
<dbReference type="Proteomes" id="UP000315369">
    <property type="component" value="Unassembled WGS sequence"/>
</dbReference>
<dbReference type="AlphaFoldDB" id="A0A540WZK5"/>
<reference evidence="2 3" key="1">
    <citation type="submission" date="2019-06" db="EMBL/GenBank/DDBJ databases">
        <authorList>
            <person name="Livingstone P."/>
            <person name="Whitworth D."/>
        </authorList>
    </citation>
    <scope>NUCLEOTIDE SEQUENCE [LARGE SCALE GENOMIC DNA]</scope>
    <source>
        <strain evidence="2 3">AM401</strain>
    </source>
</reference>
<gene>
    <name evidence="2" type="ORF">FJV41_18840</name>
</gene>
<protein>
    <submittedName>
        <fullName evidence="2">Metallophosphoesterase</fullName>
    </submittedName>
</protein>
<dbReference type="InterPro" id="IPR029052">
    <property type="entry name" value="Metallo-depent_PP-like"/>
</dbReference>
<dbReference type="GO" id="GO:0016787">
    <property type="term" value="F:hydrolase activity"/>
    <property type="evidence" value="ECO:0007669"/>
    <property type="project" value="InterPro"/>
</dbReference>
<proteinExistence type="predicted"/>
<dbReference type="InterPro" id="IPR051918">
    <property type="entry name" value="STPP_CPPED1"/>
</dbReference>
<dbReference type="RefSeq" id="WP_141643897.1">
    <property type="nucleotide sequence ID" value="NZ_VIFM01000069.1"/>
</dbReference>
<feature type="domain" description="Calcineurin-like phosphoesterase" evidence="1">
    <location>
        <begin position="50"/>
        <end position="219"/>
    </location>
</feature>
<sequence>MRSWVPCLLLLLCVSCDVFELHPYEIRGGVRDTNARALERLQRNVSGGSFRFAVLGDIGVYQDDSVDAVKDLARRDVDFVVQMGDLTEFSSAQEYDWVAGLLEDASVPALAVIGNHDLLGKGRELYLHRFGPTFLAFEHGGSRFVLFDSNSREYGFPGNVPDLEQLRSALGEAPGGGHLFTFSHVPPGHPDFDGSLTEPLEQLQAEHGVTVSFHGHTHRFSTDARRGVRYFIADSIELHSYLLVTVEGESVAVEQVFF</sequence>
<dbReference type="Pfam" id="PF00149">
    <property type="entry name" value="Metallophos"/>
    <property type="match status" value="1"/>
</dbReference>
<keyword evidence="3" id="KW-1185">Reference proteome</keyword>
<evidence type="ECO:0000313" key="2">
    <source>
        <dbReference type="EMBL" id="TQF14431.1"/>
    </source>
</evidence>
<dbReference type="EMBL" id="VIFM01000069">
    <property type="protein sequence ID" value="TQF14431.1"/>
    <property type="molecule type" value="Genomic_DNA"/>
</dbReference>
<comment type="caution">
    <text evidence="2">The sequence shown here is derived from an EMBL/GenBank/DDBJ whole genome shotgun (WGS) entry which is preliminary data.</text>
</comment>
<organism evidence="2 3">
    <name type="scientific">Myxococcus llanfairpwllgwyngyllgogerychwyrndrobwllllantysiliogogogochensis</name>
    <dbReference type="NCBI Taxonomy" id="2590453"/>
    <lineage>
        <taxon>Bacteria</taxon>
        <taxon>Pseudomonadati</taxon>
        <taxon>Myxococcota</taxon>
        <taxon>Myxococcia</taxon>
        <taxon>Myxococcales</taxon>
        <taxon>Cystobacterineae</taxon>
        <taxon>Myxococcaceae</taxon>
        <taxon>Myxococcus</taxon>
    </lineage>
</organism>
<evidence type="ECO:0000313" key="3">
    <source>
        <dbReference type="Proteomes" id="UP000315369"/>
    </source>
</evidence>
<dbReference type="PANTHER" id="PTHR43143">
    <property type="entry name" value="METALLOPHOSPHOESTERASE, CALCINEURIN SUPERFAMILY"/>
    <property type="match status" value="1"/>
</dbReference>
<name>A0A540WZK5_9BACT</name>
<dbReference type="InterPro" id="IPR004843">
    <property type="entry name" value="Calcineurin-like_PHP"/>
</dbReference>
<evidence type="ECO:0000259" key="1">
    <source>
        <dbReference type="Pfam" id="PF00149"/>
    </source>
</evidence>
<accession>A0A540WZK5</accession>
<dbReference type="Gene3D" id="3.60.21.10">
    <property type="match status" value="1"/>
</dbReference>
<dbReference type="SUPFAM" id="SSF56300">
    <property type="entry name" value="Metallo-dependent phosphatases"/>
    <property type="match status" value="1"/>
</dbReference>
<dbReference type="PANTHER" id="PTHR43143:SF1">
    <property type="entry name" value="SERINE_THREONINE-PROTEIN PHOSPHATASE CPPED1"/>
    <property type="match status" value="1"/>
</dbReference>